<comment type="caution">
    <text evidence="9">The sequence shown here is derived from an EMBL/GenBank/DDBJ whole genome shotgun (WGS) entry which is preliminary data.</text>
</comment>
<protein>
    <recommendedName>
        <fullName evidence="11">Peroxide-responsive repressor perR</fullName>
    </recommendedName>
</protein>
<evidence type="ECO:0000256" key="1">
    <source>
        <dbReference type="ARBA" id="ARBA00007957"/>
    </source>
</evidence>
<dbReference type="HOGENOM" id="CLU_096072_4_2_9"/>
<dbReference type="eggNOG" id="COG0735">
    <property type="taxonomic scope" value="Bacteria"/>
</dbReference>
<organism evidence="9 10">
    <name type="scientific">Blautia hydrogenotrophica (strain DSM 10507 / JCM 14656 / S5a33)</name>
    <name type="common">Ruminococcus hydrogenotrophicus</name>
    <dbReference type="NCBI Taxonomy" id="476272"/>
    <lineage>
        <taxon>Bacteria</taxon>
        <taxon>Bacillati</taxon>
        <taxon>Bacillota</taxon>
        <taxon>Clostridia</taxon>
        <taxon>Lachnospirales</taxon>
        <taxon>Lachnospiraceae</taxon>
        <taxon>Blautia</taxon>
    </lineage>
</organism>
<dbReference type="GO" id="GO:0003700">
    <property type="term" value="F:DNA-binding transcription factor activity"/>
    <property type="evidence" value="ECO:0007669"/>
    <property type="project" value="InterPro"/>
</dbReference>
<reference evidence="9 10" key="2">
    <citation type="submission" date="2009-02" db="EMBL/GenBank/DDBJ databases">
        <title>Draft genome sequence of Blautia hydrogenotrophica DSM 10507 (Ruminococcus hydrogenotrophicus DSM 10507).</title>
        <authorList>
            <person name="Sudarsanam P."/>
            <person name="Ley R."/>
            <person name="Guruge J."/>
            <person name="Turnbaugh P.J."/>
            <person name="Mahowald M."/>
            <person name="Liep D."/>
            <person name="Gordon J."/>
        </authorList>
    </citation>
    <scope>NUCLEOTIDE SEQUENCE [LARGE SCALE GENOMIC DNA]</scope>
    <source>
        <strain evidence="10">DSM 10507 / JCM 14656 / S5a33</strain>
    </source>
</reference>
<keyword evidence="7" id="KW-0479">Metal-binding</keyword>
<keyword evidence="2" id="KW-0678">Repressor</keyword>
<feature type="binding site" evidence="7">
    <location>
        <position position="125"/>
    </location>
    <ligand>
        <name>Zn(2+)</name>
        <dbReference type="ChEBI" id="CHEBI:29105"/>
    </ligand>
</feature>
<dbReference type="GO" id="GO:0008270">
    <property type="term" value="F:zinc ion binding"/>
    <property type="evidence" value="ECO:0007669"/>
    <property type="project" value="TreeGrafter"/>
</dbReference>
<dbReference type="InterPro" id="IPR043135">
    <property type="entry name" value="Fur_C"/>
</dbReference>
<evidence type="ECO:0000256" key="3">
    <source>
        <dbReference type="ARBA" id="ARBA00022833"/>
    </source>
</evidence>
<evidence type="ECO:0000256" key="7">
    <source>
        <dbReference type="PIRSR" id="PIRSR602481-1"/>
    </source>
</evidence>
<keyword evidence="3 7" id="KW-0862">Zinc</keyword>
<proteinExistence type="inferred from homology"/>
<feature type="binding site" evidence="7">
    <location>
        <position position="85"/>
    </location>
    <ligand>
        <name>Zn(2+)</name>
        <dbReference type="ChEBI" id="CHEBI:29105"/>
    </ligand>
</feature>
<name>C0CSF2_BLAHS</name>
<dbReference type="GO" id="GO:0045892">
    <property type="term" value="P:negative regulation of DNA-templated transcription"/>
    <property type="evidence" value="ECO:0007669"/>
    <property type="project" value="TreeGrafter"/>
</dbReference>
<keyword evidence="10" id="KW-1185">Reference proteome</keyword>
<comment type="cofactor">
    <cofactor evidence="8">
        <name>Mn(2+)</name>
        <dbReference type="ChEBI" id="CHEBI:29035"/>
    </cofactor>
    <cofactor evidence="8">
        <name>Fe(2+)</name>
        <dbReference type="ChEBI" id="CHEBI:29033"/>
    </cofactor>
    <text evidence="8">Binds 1 Mn(2+) or Fe(2+) ion per subunit.</text>
</comment>
<keyword evidence="6" id="KW-0804">Transcription</keyword>
<comment type="similarity">
    <text evidence="1">Belongs to the Fur family.</text>
</comment>
<dbReference type="InterPro" id="IPR036388">
    <property type="entry name" value="WH-like_DNA-bd_sf"/>
</dbReference>
<dbReference type="Proteomes" id="UP000003100">
    <property type="component" value="Unassembled WGS sequence"/>
</dbReference>
<dbReference type="Gene3D" id="3.30.1490.190">
    <property type="match status" value="1"/>
</dbReference>
<evidence type="ECO:0000313" key="10">
    <source>
        <dbReference type="Proteomes" id="UP000003100"/>
    </source>
</evidence>
<dbReference type="PATRIC" id="fig|476272.21.peg.503"/>
<evidence type="ECO:0000313" key="9">
    <source>
        <dbReference type="EMBL" id="EEG47299.1"/>
    </source>
</evidence>
<dbReference type="GO" id="GO:1900376">
    <property type="term" value="P:regulation of secondary metabolite biosynthetic process"/>
    <property type="evidence" value="ECO:0007669"/>
    <property type="project" value="TreeGrafter"/>
</dbReference>
<evidence type="ECO:0008006" key="11">
    <source>
        <dbReference type="Google" id="ProtNLM"/>
    </source>
</evidence>
<evidence type="ECO:0000256" key="4">
    <source>
        <dbReference type="ARBA" id="ARBA00023015"/>
    </source>
</evidence>
<evidence type="ECO:0000256" key="5">
    <source>
        <dbReference type="ARBA" id="ARBA00023125"/>
    </source>
</evidence>
<dbReference type="Gene3D" id="1.10.10.10">
    <property type="entry name" value="Winged helix-like DNA-binding domain superfamily/Winged helix DNA-binding domain"/>
    <property type="match status" value="1"/>
</dbReference>
<gene>
    <name evidence="9" type="ORF">RUMHYD_03819</name>
</gene>
<feature type="binding site" evidence="7">
    <location>
        <position position="122"/>
    </location>
    <ligand>
        <name>Zn(2+)</name>
        <dbReference type="ChEBI" id="CHEBI:29105"/>
    </ligand>
</feature>
<dbReference type="InterPro" id="IPR036390">
    <property type="entry name" value="WH_DNA-bd_sf"/>
</dbReference>
<keyword evidence="5" id="KW-0238">DNA-binding</keyword>
<dbReference type="Pfam" id="PF01475">
    <property type="entry name" value="FUR"/>
    <property type="match status" value="1"/>
</dbReference>
<dbReference type="AlphaFoldDB" id="C0CSF2"/>
<evidence type="ECO:0000256" key="2">
    <source>
        <dbReference type="ARBA" id="ARBA00022491"/>
    </source>
</evidence>
<keyword evidence="4" id="KW-0805">Transcription regulation</keyword>
<dbReference type="PANTHER" id="PTHR33202">
    <property type="entry name" value="ZINC UPTAKE REGULATION PROTEIN"/>
    <property type="match status" value="1"/>
</dbReference>
<evidence type="ECO:0000256" key="6">
    <source>
        <dbReference type="ARBA" id="ARBA00023163"/>
    </source>
</evidence>
<dbReference type="CDD" id="cd07153">
    <property type="entry name" value="Fur_like"/>
    <property type="match status" value="1"/>
</dbReference>
<dbReference type="RefSeq" id="WP_005952473.1">
    <property type="nucleotide sequence ID" value="NZ_CP136423.1"/>
</dbReference>
<dbReference type="EMBL" id="ACBZ01000206">
    <property type="protein sequence ID" value="EEG47299.1"/>
    <property type="molecule type" value="Genomic_DNA"/>
</dbReference>
<sequence length="135" mass="15685">MRTLKYSRQRESIKEFLDSRTDHPTAVTVYHNMQKVYPNISLGTVYRNLSLLTELGEINRISTEEGGDRFDAVTTPHDHFYCRQCHNLLDIKIHSSSRIRADVSEEFPGKIESYTTLFRGICEECLSKNQIKSKK</sequence>
<feature type="binding site" evidence="8">
    <location>
        <position position="78"/>
    </location>
    <ligand>
        <name>Fe cation</name>
        <dbReference type="ChEBI" id="CHEBI:24875"/>
    </ligand>
</feature>
<dbReference type="GO" id="GO:0000976">
    <property type="term" value="F:transcription cis-regulatory region binding"/>
    <property type="evidence" value="ECO:0007669"/>
    <property type="project" value="TreeGrafter"/>
</dbReference>
<reference evidence="9 10" key="1">
    <citation type="submission" date="2009-01" db="EMBL/GenBank/DDBJ databases">
        <authorList>
            <person name="Fulton L."/>
            <person name="Clifton S."/>
            <person name="Fulton B."/>
            <person name="Xu J."/>
            <person name="Minx P."/>
            <person name="Pepin K.H."/>
            <person name="Johnson M."/>
            <person name="Bhonagiri V."/>
            <person name="Nash W.E."/>
            <person name="Mardis E.R."/>
            <person name="Wilson R.K."/>
        </authorList>
    </citation>
    <scope>NUCLEOTIDE SEQUENCE [LARGE SCALE GENOMIC DNA]</scope>
    <source>
        <strain evidence="10">DSM 10507 / JCM 14656 / S5a33</strain>
    </source>
</reference>
<accession>C0CSF2</accession>
<keyword evidence="8" id="KW-0408">Iron</keyword>
<evidence type="ECO:0000256" key="8">
    <source>
        <dbReference type="PIRSR" id="PIRSR602481-2"/>
    </source>
</evidence>
<dbReference type="GeneID" id="86823135"/>
<dbReference type="InterPro" id="IPR002481">
    <property type="entry name" value="FUR"/>
</dbReference>
<dbReference type="SUPFAM" id="SSF46785">
    <property type="entry name" value="Winged helix' DNA-binding domain"/>
    <property type="match status" value="1"/>
</dbReference>
<comment type="cofactor">
    <cofactor evidence="7">
        <name>Zn(2+)</name>
        <dbReference type="ChEBI" id="CHEBI:29105"/>
    </cofactor>
    <text evidence="7">Binds 1 zinc ion per subunit.</text>
</comment>
<feature type="binding site" evidence="7">
    <location>
        <position position="82"/>
    </location>
    <ligand>
        <name>Zn(2+)</name>
        <dbReference type="ChEBI" id="CHEBI:29105"/>
    </ligand>
</feature>
<dbReference type="PANTHER" id="PTHR33202:SF7">
    <property type="entry name" value="FERRIC UPTAKE REGULATION PROTEIN"/>
    <property type="match status" value="1"/>
</dbReference>